<feature type="chain" id="PRO_5035300729" description="PknH-like extracellular domain-containing protein" evidence="1">
    <location>
        <begin position="25"/>
        <end position="240"/>
    </location>
</feature>
<dbReference type="Proteomes" id="UP000677913">
    <property type="component" value="Unassembled WGS sequence"/>
</dbReference>
<dbReference type="EMBL" id="JAGSXH010000037">
    <property type="protein sequence ID" value="MBS2963925.1"/>
    <property type="molecule type" value="Genomic_DNA"/>
</dbReference>
<keyword evidence="3" id="KW-1185">Reference proteome</keyword>
<reference evidence="2" key="1">
    <citation type="submission" date="2021-04" db="EMBL/GenBank/DDBJ databases">
        <title>Genome based classification of Actinospica acidithermotolerans sp. nov., an actinobacterium isolated from an Indonesian hot spring.</title>
        <authorList>
            <person name="Kusuma A.B."/>
            <person name="Putra K.E."/>
            <person name="Nafisah S."/>
            <person name="Loh J."/>
            <person name="Nouioui I."/>
            <person name="Goodfellow M."/>
        </authorList>
    </citation>
    <scope>NUCLEOTIDE SEQUENCE</scope>
    <source>
        <strain evidence="2">DSM 45618</strain>
    </source>
</reference>
<organism evidence="2 3">
    <name type="scientific">Actinocrinis puniceicyclus</name>
    <dbReference type="NCBI Taxonomy" id="977794"/>
    <lineage>
        <taxon>Bacteria</taxon>
        <taxon>Bacillati</taxon>
        <taxon>Actinomycetota</taxon>
        <taxon>Actinomycetes</taxon>
        <taxon>Catenulisporales</taxon>
        <taxon>Actinospicaceae</taxon>
        <taxon>Actinocrinis</taxon>
    </lineage>
</organism>
<protein>
    <recommendedName>
        <fullName evidence="4">PknH-like extracellular domain-containing protein</fullName>
    </recommendedName>
</protein>
<evidence type="ECO:0000313" key="3">
    <source>
        <dbReference type="Proteomes" id="UP000677913"/>
    </source>
</evidence>
<keyword evidence="1" id="KW-0732">Signal</keyword>
<proteinExistence type="predicted"/>
<feature type="signal peptide" evidence="1">
    <location>
        <begin position="1"/>
        <end position="24"/>
    </location>
</feature>
<evidence type="ECO:0000256" key="1">
    <source>
        <dbReference type="SAM" id="SignalP"/>
    </source>
</evidence>
<dbReference type="RefSeq" id="WP_211468062.1">
    <property type="nucleotide sequence ID" value="NZ_JAGSXH010000037.1"/>
</dbReference>
<evidence type="ECO:0000313" key="2">
    <source>
        <dbReference type="EMBL" id="MBS2963925.1"/>
    </source>
</evidence>
<gene>
    <name evidence="2" type="ORF">KGA66_12780</name>
</gene>
<dbReference type="AlphaFoldDB" id="A0A8J8BCV9"/>
<dbReference type="PROSITE" id="PS51257">
    <property type="entry name" value="PROKAR_LIPOPROTEIN"/>
    <property type="match status" value="1"/>
</dbReference>
<comment type="caution">
    <text evidence="2">The sequence shown here is derived from an EMBL/GenBank/DDBJ whole genome shotgun (WGS) entry which is preliminary data.</text>
</comment>
<name>A0A8J8BCV9_9ACTN</name>
<accession>A0A8J8BCV9</accession>
<evidence type="ECO:0008006" key="4">
    <source>
        <dbReference type="Google" id="ProtNLM"/>
    </source>
</evidence>
<sequence>MATRIHRNGIITGAAALVASAALAACSGGGSSSASSSASAAHDVPSGKQLSGILLRAADVPKDYNEESIGAQNSGALLSATPPKVDLGSADCNTVLNLINTVGQNSLGEASYASDAFTPPSGLGEFDETLLEFHGTEATTFTNKLGAALNRCGTFQAADASGATQSASVKVTPGPRLGDESVGFTVKVAIGGQTMVMNGAAVRVGTAVAVIDNSQLQGQHTEIDLAALAGVLVPRIRSLH</sequence>